<evidence type="ECO:0000313" key="2">
    <source>
        <dbReference type="EMBL" id="SDP96860.1"/>
    </source>
</evidence>
<dbReference type="RefSeq" id="WP_090859832.1">
    <property type="nucleotide sequence ID" value="NZ_FNJU01000023.1"/>
</dbReference>
<keyword evidence="3" id="KW-1185">Reference proteome</keyword>
<evidence type="ECO:0000256" key="1">
    <source>
        <dbReference type="SAM" id="SignalP"/>
    </source>
</evidence>
<dbReference type="OrthoDB" id="9795361at2"/>
<dbReference type="PROSITE" id="PS51257">
    <property type="entry name" value="PROKAR_LIPOPROTEIN"/>
    <property type="match status" value="1"/>
</dbReference>
<gene>
    <name evidence="2" type="ORF">SAMN05216565_12326</name>
</gene>
<dbReference type="InterPro" id="IPR011426">
    <property type="entry name" value="CamS"/>
</dbReference>
<dbReference type="CDD" id="cd13441">
    <property type="entry name" value="CamS_repeat_1"/>
    <property type="match status" value="1"/>
</dbReference>
<feature type="signal peptide" evidence="1">
    <location>
        <begin position="1"/>
        <end position="21"/>
    </location>
</feature>
<dbReference type="CDD" id="cd13440">
    <property type="entry name" value="CamS_repeat_2"/>
    <property type="match status" value="1"/>
</dbReference>
<dbReference type="STRING" id="930152.SAMN05216565_12326"/>
<name>A0A1H0X1X5_9BACI</name>
<dbReference type="Pfam" id="PF07537">
    <property type="entry name" value="CamS"/>
    <property type="match status" value="1"/>
</dbReference>
<feature type="chain" id="PRO_5038872793" evidence="1">
    <location>
        <begin position="22"/>
        <end position="404"/>
    </location>
</feature>
<keyword evidence="1" id="KW-0732">Signal</keyword>
<evidence type="ECO:0000313" key="3">
    <source>
        <dbReference type="Proteomes" id="UP000199159"/>
    </source>
</evidence>
<organism evidence="2 3">
    <name type="scientific">Litchfieldia salsa</name>
    <dbReference type="NCBI Taxonomy" id="930152"/>
    <lineage>
        <taxon>Bacteria</taxon>
        <taxon>Bacillati</taxon>
        <taxon>Bacillota</taxon>
        <taxon>Bacilli</taxon>
        <taxon>Bacillales</taxon>
        <taxon>Bacillaceae</taxon>
        <taxon>Litchfieldia</taxon>
    </lineage>
</organism>
<dbReference type="Proteomes" id="UP000199159">
    <property type="component" value="Unassembled WGS sequence"/>
</dbReference>
<dbReference type="AlphaFoldDB" id="A0A1H0X1X5"/>
<dbReference type="EMBL" id="FNJU01000023">
    <property type="protein sequence ID" value="SDP96860.1"/>
    <property type="molecule type" value="Genomic_DNA"/>
</dbReference>
<sequence length="404" mass="45866">MKNLLMLGLTLVLLVSGCAPTFEKEEEVVQETNDTKETAIIPKYNISESYYRTILPFKSGEARGLVLGRLNTRLDIDEFETGLMRMAQDTFSVDKYLYQEGQYLKKTTIESWLGRTLTAEQLAAKKQASKDKDKEPENLGLNPSFAYDASIPYEEQMKKSPIYLSSILEHNYLVKNSEGQVELGGIAIGLALNSVYYYKLPDDYVIEEYRGFQREAKIDSAILEAEGKKMADEIIKRLRNIPELSQVPIVISLFEQAEISSIAPGNFIAKAKVDGNSSKLGKWEDVKEEYQFFPSTNATKAYPEDAVKFENFQRDIADYFTNYTGVIGQGFYKNDELQELKITIPMQFYGKAEVVGFTQYVTGLVMDHFPSYMNVRIYISSESGPEGLIVRDSGDEEPFVHIYE</sequence>
<dbReference type="Gene3D" id="3.10.570.10">
    <property type="entry name" value="sex pheromone staph- cam373 precursor domain"/>
    <property type="match status" value="1"/>
</dbReference>
<proteinExistence type="predicted"/>
<protein>
    <submittedName>
        <fullName evidence="2">Protein involved in sex pheromone biosynthesis</fullName>
    </submittedName>
</protein>
<reference evidence="3" key="1">
    <citation type="submission" date="2016-10" db="EMBL/GenBank/DDBJ databases">
        <authorList>
            <person name="Varghese N."/>
            <person name="Submissions S."/>
        </authorList>
    </citation>
    <scope>NUCLEOTIDE SEQUENCE [LARGE SCALE GENOMIC DNA]</scope>
    <source>
        <strain evidence="3">IBRC-M10078</strain>
    </source>
</reference>
<dbReference type="PIRSF" id="PIRSF012509">
    <property type="entry name" value="CamS"/>
    <property type="match status" value="1"/>
</dbReference>
<accession>A0A1H0X1X5</accession>